<reference evidence="1 2" key="2">
    <citation type="journal article" date="2020" name="MBio">
        <title>Isolation and Molecular Analysis of a Novel Neorickettsia Species That Causes Potomac Horse Fever.</title>
        <authorList>
            <person name="Teymournejad O."/>
            <person name="Lin M."/>
            <person name="Bekebrede H."/>
            <person name="Kamr A."/>
            <person name="Toribio R.E."/>
            <person name="Arroyo L.G."/>
            <person name="Baird J.D."/>
            <person name="Rikihisa Y."/>
        </authorList>
    </citation>
    <scope>NUCLEOTIDE SEQUENCE [LARGE SCALE GENOMIC DNA]</scope>
    <source>
        <strain evidence="1 2">Fin17</strain>
    </source>
</reference>
<evidence type="ECO:0000313" key="1">
    <source>
        <dbReference type="EMBL" id="QHD65403.1"/>
    </source>
</evidence>
<dbReference type="AlphaFoldDB" id="A0A6P1GB33"/>
<dbReference type="EMBL" id="CP047224">
    <property type="protein sequence ID" value="QHD65403.1"/>
    <property type="molecule type" value="Genomic_DNA"/>
</dbReference>
<keyword evidence="2" id="KW-1185">Reference proteome</keyword>
<dbReference type="Proteomes" id="UP000464912">
    <property type="component" value="Chromosome"/>
</dbReference>
<proteinExistence type="predicted"/>
<dbReference type="RefSeq" id="WP_011452136.1">
    <property type="nucleotide sequence ID" value="NZ_CP047224.1"/>
</dbReference>
<gene>
    <name evidence="1" type="ORF">GP480_03070</name>
</gene>
<accession>A0A6P1GB33</accession>
<dbReference type="KEGG" id="nef:GP480_03070"/>
<reference evidence="1 2" key="1">
    <citation type="journal article" date="2020" name="MBio">
        <title>Erratum for Teymournejad et al., 'Isolation and Molecular Analysis of a Novel Neorickettsia Species That Causes Potomac Horse Fever'.</title>
        <authorList>
            <person name="Teymournejad O."/>
            <person name="Lin M."/>
            <person name="Bekebrede H."/>
            <person name="Kamr A."/>
            <person name="Toribio R.E."/>
            <person name="Arroyo L.G."/>
            <person name="Baird J.D."/>
            <person name="Rikihisa Y."/>
        </authorList>
    </citation>
    <scope>NUCLEOTIDE SEQUENCE [LARGE SCALE GENOMIC DNA]</scope>
    <source>
        <strain evidence="1 2">Fin17</strain>
    </source>
</reference>
<organism evidence="1 2">
    <name type="scientific">Neorickettsia findlayensis</name>
    <dbReference type="NCBI Taxonomy" id="2686014"/>
    <lineage>
        <taxon>Bacteria</taxon>
        <taxon>Pseudomonadati</taxon>
        <taxon>Pseudomonadota</taxon>
        <taxon>Alphaproteobacteria</taxon>
        <taxon>Rickettsiales</taxon>
        <taxon>Anaplasmataceae</taxon>
        <taxon>Neorickettsia</taxon>
    </lineage>
</organism>
<sequence>MTDEFFLRKIIETNRNNAERALWRAVILQAFMDSLTESKRTEDRLARISARGWLLGMCHDFRIVCALAGYDPYYVRRRAQKFMNEKKQLNQLLRKIKDS</sequence>
<protein>
    <submittedName>
        <fullName evidence="1">Uncharacterized protein</fullName>
    </submittedName>
</protein>
<evidence type="ECO:0000313" key="2">
    <source>
        <dbReference type="Proteomes" id="UP000464912"/>
    </source>
</evidence>
<name>A0A6P1GB33_9RICK</name>